<dbReference type="AlphaFoldDB" id="A0ABD5BNF5"/>
<evidence type="ECO:0000256" key="2">
    <source>
        <dbReference type="ARBA" id="ARBA00023002"/>
    </source>
</evidence>
<feature type="non-terminal residue" evidence="4">
    <location>
        <position position="76"/>
    </location>
</feature>
<dbReference type="RefSeq" id="WP_309213277.1">
    <property type="nucleotide sequence ID" value="NZ_JAVIPQ010000393.1"/>
</dbReference>
<dbReference type="InterPro" id="IPR000262">
    <property type="entry name" value="FMN-dep_DH"/>
</dbReference>
<accession>A0ABD5BNF5</accession>
<protein>
    <submittedName>
        <fullName evidence="4">Alpha-hydroxy-acid oxidizing protein</fullName>
    </submittedName>
</protein>
<organism evidence="4 5">
    <name type="scientific">Serratia marcescens</name>
    <dbReference type="NCBI Taxonomy" id="615"/>
    <lineage>
        <taxon>Bacteria</taxon>
        <taxon>Pseudomonadati</taxon>
        <taxon>Pseudomonadota</taxon>
        <taxon>Gammaproteobacteria</taxon>
        <taxon>Enterobacterales</taxon>
        <taxon>Yersiniaceae</taxon>
        <taxon>Serratia</taxon>
    </lineage>
</organism>
<dbReference type="PANTHER" id="PTHR10578">
    <property type="entry name" value="S -2-HYDROXY-ACID OXIDASE-RELATED"/>
    <property type="match status" value="1"/>
</dbReference>
<dbReference type="GO" id="GO:0016491">
    <property type="term" value="F:oxidoreductase activity"/>
    <property type="evidence" value="ECO:0007669"/>
    <property type="project" value="UniProtKB-KW"/>
</dbReference>
<reference evidence="4 5" key="1">
    <citation type="submission" date="2023-07" db="EMBL/GenBank/DDBJ databases">
        <title>Pathogens genome sequencing project 196.</title>
        <authorList>
            <person name="Cao X."/>
        </authorList>
    </citation>
    <scope>NUCLEOTIDE SEQUENCE [LARGE SCALE GENOMIC DNA]</scope>
    <source>
        <strain evidence="4 5">SM41</strain>
    </source>
</reference>
<dbReference type="Proteomes" id="UP001234811">
    <property type="component" value="Unassembled WGS sequence"/>
</dbReference>
<dbReference type="InterPro" id="IPR037396">
    <property type="entry name" value="FMN_HAD"/>
</dbReference>
<dbReference type="EMBL" id="JAVIPQ010000393">
    <property type="protein sequence ID" value="MDQ9558169.1"/>
    <property type="molecule type" value="Genomic_DNA"/>
</dbReference>
<proteinExistence type="predicted"/>
<dbReference type="PROSITE" id="PS51349">
    <property type="entry name" value="FMN_HYDROXY_ACID_DH_2"/>
    <property type="match status" value="1"/>
</dbReference>
<evidence type="ECO:0000313" key="5">
    <source>
        <dbReference type="Proteomes" id="UP001234811"/>
    </source>
</evidence>
<dbReference type="SUPFAM" id="SSF51395">
    <property type="entry name" value="FMN-linked oxidoreductases"/>
    <property type="match status" value="1"/>
</dbReference>
<feature type="non-terminal residue" evidence="4">
    <location>
        <position position="1"/>
    </location>
</feature>
<feature type="domain" description="FMN hydroxy acid dehydrogenase" evidence="3">
    <location>
        <begin position="1"/>
        <end position="76"/>
    </location>
</feature>
<comment type="cofactor">
    <cofactor evidence="1">
        <name>FMN</name>
        <dbReference type="ChEBI" id="CHEBI:58210"/>
    </cofactor>
</comment>
<gene>
    <name evidence="4" type="ORF">RF091_22000</name>
</gene>
<sequence>SASTDYRAAAQAKLPPFLFHYIDGGAYAEHTLKRNTADLADIALRQRVLRNMSELSLQTTLFGEQLAMPVALGPVG</sequence>
<evidence type="ECO:0000259" key="3">
    <source>
        <dbReference type="PROSITE" id="PS51349"/>
    </source>
</evidence>
<evidence type="ECO:0000313" key="4">
    <source>
        <dbReference type="EMBL" id="MDQ9558169.1"/>
    </source>
</evidence>
<dbReference type="Gene3D" id="3.20.20.70">
    <property type="entry name" value="Aldolase class I"/>
    <property type="match status" value="1"/>
</dbReference>
<dbReference type="Pfam" id="PF01070">
    <property type="entry name" value="FMN_dh"/>
    <property type="match status" value="1"/>
</dbReference>
<dbReference type="InterPro" id="IPR013785">
    <property type="entry name" value="Aldolase_TIM"/>
</dbReference>
<keyword evidence="2" id="KW-0560">Oxidoreductase</keyword>
<evidence type="ECO:0000256" key="1">
    <source>
        <dbReference type="ARBA" id="ARBA00001917"/>
    </source>
</evidence>
<name>A0ABD5BNF5_SERMA</name>
<dbReference type="PANTHER" id="PTHR10578:SF85">
    <property type="entry name" value="L-LACTATE DEHYDROGENASE"/>
    <property type="match status" value="1"/>
</dbReference>
<comment type="caution">
    <text evidence="4">The sequence shown here is derived from an EMBL/GenBank/DDBJ whole genome shotgun (WGS) entry which is preliminary data.</text>
</comment>